<accession>A0A7W4TJW2</accession>
<dbReference type="Pfam" id="PF08240">
    <property type="entry name" value="ADH_N"/>
    <property type="match status" value="1"/>
</dbReference>
<dbReference type="InterPro" id="IPR013149">
    <property type="entry name" value="ADH-like_C"/>
</dbReference>
<dbReference type="SUPFAM" id="SSF50129">
    <property type="entry name" value="GroES-like"/>
    <property type="match status" value="1"/>
</dbReference>
<dbReference type="Gene3D" id="3.40.50.720">
    <property type="entry name" value="NAD(P)-binding Rossmann-like Domain"/>
    <property type="match status" value="1"/>
</dbReference>
<gene>
    <name evidence="4" type="ORF">FHR75_001065</name>
</gene>
<dbReference type="InterPro" id="IPR020843">
    <property type="entry name" value="ER"/>
</dbReference>
<dbReference type="PANTHER" id="PTHR48106">
    <property type="entry name" value="QUINONE OXIDOREDUCTASE PIG3-RELATED"/>
    <property type="match status" value="1"/>
</dbReference>
<dbReference type="InterPro" id="IPR011032">
    <property type="entry name" value="GroES-like_sf"/>
</dbReference>
<evidence type="ECO:0000256" key="1">
    <source>
        <dbReference type="ARBA" id="ARBA00022857"/>
    </source>
</evidence>
<dbReference type="SMART" id="SM00829">
    <property type="entry name" value="PKS_ER"/>
    <property type="match status" value="1"/>
</dbReference>
<dbReference type="GO" id="GO:0035925">
    <property type="term" value="F:mRNA 3'-UTR AU-rich region binding"/>
    <property type="evidence" value="ECO:0007669"/>
    <property type="project" value="TreeGrafter"/>
</dbReference>
<evidence type="ECO:0000256" key="2">
    <source>
        <dbReference type="ARBA" id="ARBA00023002"/>
    </source>
</evidence>
<organism evidence="4 5">
    <name type="scientific">Kineococcus radiotolerans</name>
    <dbReference type="NCBI Taxonomy" id="131568"/>
    <lineage>
        <taxon>Bacteria</taxon>
        <taxon>Bacillati</taxon>
        <taxon>Actinomycetota</taxon>
        <taxon>Actinomycetes</taxon>
        <taxon>Kineosporiales</taxon>
        <taxon>Kineosporiaceae</taxon>
        <taxon>Kineococcus</taxon>
    </lineage>
</organism>
<dbReference type="Proteomes" id="UP000533269">
    <property type="component" value="Unassembled WGS sequence"/>
</dbReference>
<evidence type="ECO:0000313" key="5">
    <source>
        <dbReference type="Proteomes" id="UP000533269"/>
    </source>
</evidence>
<name>A0A7W4TJW2_KINRA</name>
<dbReference type="InterPro" id="IPR013154">
    <property type="entry name" value="ADH-like_N"/>
</dbReference>
<dbReference type="CDD" id="cd05286">
    <property type="entry name" value="QOR2"/>
    <property type="match status" value="1"/>
</dbReference>
<dbReference type="GO" id="GO:0003960">
    <property type="term" value="F:quinone reductase (NADPH) activity"/>
    <property type="evidence" value="ECO:0007669"/>
    <property type="project" value="UniProtKB-EC"/>
</dbReference>
<dbReference type="EMBL" id="JACHVY010000001">
    <property type="protein sequence ID" value="MBB2900277.1"/>
    <property type="molecule type" value="Genomic_DNA"/>
</dbReference>
<dbReference type="GO" id="GO:0070402">
    <property type="term" value="F:NADPH binding"/>
    <property type="evidence" value="ECO:0007669"/>
    <property type="project" value="TreeGrafter"/>
</dbReference>
<dbReference type="Pfam" id="PF00107">
    <property type="entry name" value="ADH_zinc_N"/>
    <property type="match status" value="1"/>
</dbReference>
<dbReference type="RefSeq" id="WP_183390591.1">
    <property type="nucleotide sequence ID" value="NZ_JACHVY010000001.1"/>
</dbReference>
<protein>
    <submittedName>
        <fullName evidence="4">NADPH2:quinone reductase</fullName>
        <ecNumber evidence="4">1.6.5.5</ecNumber>
    </submittedName>
</protein>
<keyword evidence="1" id="KW-0521">NADP</keyword>
<evidence type="ECO:0000259" key="3">
    <source>
        <dbReference type="SMART" id="SM00829"/>
    </source>
</evidence>
<proteinExistence type="predicted"/>
<dbReference type="SUPFAM" id="SSF51735">
    <property type="entry name" value="NAD(P)-binding Rossmann-fold domains"/>
    <property type="match status" value="1"/>
</dbReference>
<reference evidence="4 5" key="1">
    <citation type="submission" date="2020-08" db="EMBL/GenBank/DDBJ databases">
        <title>The Agave Microbiome: Exploring the role of microbial communities in plant adaptations to desert environments.</title>
        <authorList>
            <person name="Partida-Martinez L.P."/>
        </authorList>
    </citation>
    <scope>NUCLEOTIDE SEQUENCE [LARGE SCALE GENOMIC DNA]</scope>
    <source>
        <strain evidence="4 5">AS2.23</strain>
    </source>
</reference>
<comment type="caution">
    <text evidence="4">The sequence shown here is derived from an EMBL/GenBank/DDBJ whole genome shotgun (WGS) entry which is preliminary data.</text>
</comment>
<dbReference type="GO" id="GO:0005829">
    <property type="term" value="C:cytosol"/>
    <property type="evidence" value="ECO:0007669"/>
    <property type="project" value="TreeGrafter"/>
</dbReference>
<dbReference type="AlphaFoldDB" id="A0A7W4TJW2"/>
<dbReference type="InterPro" id="IPR036291">
    <property type="entry name" value="NAD(P)-bd_dom_sf"/>
</dbReference>
<dbReference type="Gene3D" id="3.90.180.10">
    <property type="entry name" value="Medium-chain alcohol dehydrogenases, catalytic domain"/>
    <property type="match status" value="1"/>
</dbReference>
<keyword evidence="2 4" id="KW-0560">Oxidoreductase</keyword>
<feature type="domain" description="Enoyl reductase (ER)" evidence="3">
    <location>
        <begin position="10"/>
        <end position="319"/>
    </location>
</feature>
<evidence type="ECO:0000313" key="4">
    <source>
        <dbReference type="EMBL" id="MBB2900277.1"/>
    </source>
</evidence>
<reference evidence="4 5" key="2">
    <citation type="submission" date="2020-08" db="EMBL/GenBank/DDBJ databases">
        <authorList>
            <person name="Partida-Martinez L."/>
            <person name="Huntemann M."/>
            <person name="Clum A."/>
            <person name="Wang J."/>
            <person name="Palaniappan K."/>
            <person name="Ritter S."/>
            <person name="Chen I.-M."/>
            <person name="Stamatis D."/>
            <person name="Reddy T."/>
            <person name="O'Malley R."/>
            <person name="Daum C."/>
            <person name="Shapiro N."/>
            <person name="Ivanova N."/>
            <person name="Kyrpides N."/>
            <person name="Woyke T."/>
        </authorList>
    </citation>
    <scope>NUCLEOTIDE SEQUENCE [LARGE SCALE GENOMIC DNA]</scope>
    <source>
        <strain evidence="4 5">AS2.23</strain>
    </source>
</reference>
<sequence length="321" mass="33136">MRAVRIDRTGGPEVLTVTDLPVPEPGPGQVLVDVEAAGVNFIDTYRRSGIYPLDLPAVLGSEGAGRVARPGPGVEGFAAGQLVAWKEAPGSYAEQVLVPAAELVPVPEAVGATTAAAVLLQGLTAHYLATDTFPAAAGTWALVHAGAGGVGLLLTQVLKLRGANVLTTVSTPAKAELSRAAGADDVVVGYAGATARARELTGGLGVDVVYDGVGRDTFDAGLDALRPRGLMVAFGGSSGQVPPFDVQRLNAKGSLFLTRPTLGSYTRDRAELLARTEEVFGWITAGRLDVRVGGTYPLTGARRAHEDLEARRSTGKLLLLP</sequence>
<dbReference type="PANTHER" id="PTHR48106:SF13">
    <property type="entry name" value="QUINONE OXIDOREDUCTASE-RELATED"/>
    <property type="match status" value="1"/>
</dbReference>
<dbReference type="EC" id="1.6.5.5" evidence="4"/>
<dbReference type="InterPro" id="IPR047618">
    <property type="entry name" value="QOR-like"/>
</dbReference>